<comment type="caution">
    <text evidence="1">The sequence shown here is derived from an EMBL/GenBank/DDBJ whole genome shotgun (WGS) entry which is preliminary data.</text>
</comment>
<dbReference type="InterPro" id="IPR021857">
    <property type="entry name" value="DUF3467"/>
</dbReference>
<dbReference type="RefSeq" id="WP_101071512.1">
    <property type="nucleotide sequence ID" value="NZ_PISP01000001.1"/>
</dbReference>
<evidence type="ECO:0000313" key="1">
    <source>
        <dbReference type="EMBL" id="PKD44222.1"/>
    </source>
</evidence>
<name>A0A2N0VJ54_9BACT</name>
<proteinExistence type="predicted"/>
<dbReference type="EMBL" id="PISP01000001">
    <property type="protein sequence ID" value="PKD44222.1"/>
    <property type="molecule type" value="Genomic_DNA"/>
</dbReference>
<accession>A0A2N0VJ54</accession>
<dbReference type="OrthoDB" id="9813817at2"/>
<dbReference type="AlphaFoldDB" id="A0A2N0VJ54"/>
<evidence type="ECO:0000313" key="2">
    <source>
        <dbReference type="Proteomes" id="UP000233398"/>
    </source>
</evidence>
<dbReference type="Proteomes" id="UP000233398">
    <property type="component" value="Unassembled WGS sequence"/>
</dbReference>
<protein>
    <submittedName>
        <fullName evidence="1">DUF3467 domain-containing protein</fullName>
    </submittedName>
</protein>
<sequence length="108" mass="12288">MDQKRKQPKGKSIEIELKDDEANGTYSNLVMITHSQSEFVFDFISMMPAVPKAKVMKRIIMTPDHAKRLANALNENIRKFEAENGTISTASKDKFDIPFNYRGPKPEA</sequence>
<reference evidence="1 2" key="1">
    <citation type="submission" date="2017-11" db="EMBL/GenBank/DDBJ databases">
        <title>Rhodohalobacter 15182 sp. nov., isolated from a salt lake.</title>
        <authorList>
            <person name="Han S."/>
        </authorList>
    </citation>
    <scope>NUCLEOTIDE SEQUENCE [LARGE SCALE GENOMIC DNA]</scope>
    <source>
        <strain evidence="1 2">15182</strain>
    </source>
</reference>
<keyword evidence="2" id="KW-1185">Reference proteome</keyword>
<gene>
    <name evidence="1" type="ORF">CWD77_01780</name>
</gene>
<dbReference type="Pfam" id="PF11950">
    <property type="entry name" value="DUF3467"/>
    <property type="match status" value="1"/>
</dbReference>
<organism evidence="1 2">
    <name type="scientific">Rhodohalobacter barkolensis</name>
    <dbReference type="NCBI Taxonomy" id="2053187"/>
    <lineage>
        <taxon>Bacteria</taxon>
        <taxon>Pseudomonadati</taxon>
        <taxon>Balneolota</taxon>
        <taxon>Balneolia</taxon>
        <taxon>Balneolales</taxon>
        <taxon>Balneolaceae</taxon>
        <taxon>Rhodohalobacter</taxon>
    </lineage>
</organism>